<evidence type="ECO:0000313" key="1">
    <source>
        <dbReference type="EMBL" id="KAI3760348.1"/>
    </source>
</evidence>
<evidence type="ECO:0000313" key="2">
    <source>
        <dbReference type="Proteomes" id="UP001056120"/>
    </source>
</evidence>
<reference evidence="2" key="1">
    <citation type="journal article" date="2022" name="Mol. Ecol. Resour.">
        <title>The genomes of chicory, endive, great burdock and yacon provide insights into Asteraceae palaeo-polyploidization history and plant inulin production.</title>
        <authorList>
            <person name="Fan W."/>
            <person name="Wang S."/>
            <person name="Wang H."/>
            <person name="Wang A."/>
            <person name="Jiang F."/>
            <person name="Liu H."/>
            <person name="Zhao H."/>
            <person name="Xu D."/>
            <person name="Zhang Y."/>
        </authorList>
    </citation>
    <scope>NUCLEOTIDE SEQUENCE [LARGE SCALE GENOMIC DNA]</scope>
    <source>
        <strain evidence="2">cv. Yunnan</strain>
    </source>
</reference>
<reference evidence="1 2" key="2">
    <citation type="journal article" date="2022" name="Mol. Ecol. Resour.">
        <title>The genomes of chicory, endive, great burdock and yacon provide insights into Asteraceae paleo-polyploidization history and plant inulin production.</title>
        <authorList>
            <person name="Fan W."/>
            <person name="Wang S."/>
            <person name="Wang H."/>
            <person name="Wang A."/>
            <person name="Jiang F."/>
            <person name="Liu H."/>
            <person name="Zhao H."/>
            <person name="Xu D."/>
            <person name="Zhang Y."/>
        </authorList>
    </citation>
    <scope>NUCLEOTIDE SEQUENCE [LARGE SCALE GENOMIC DNA]</scope>
    <source>
        <strain evidence="2">cv. Yunnan</strain>
        <tissue evidence="1">Leaves</tissue>
    </source>
</reference>
<comment type="caution">
    <text evidence="1">The sequence shown here is derived from an EMBL/GenBank/DDBJ whole genome shotgun (WGS) entry which is preliminary data.</text>
</comment>
<organism evidence="1 2">
    <name type="scientific">Smallanthus sonchifolius</name>
    <dbReference type="NCBI Taxonomy" id="185202"/>
    <lineage>
        <taxon>Eukaryota</taxon>
        <taxon>Viridiplantae</taxon>
        <taxon>Streptophyta</taxon>
        <taxon>Embryophyta</taxon>
        <taxon>Tracheophyta</taxon>
        <taxon>Spermatophyta</taxon>
        <taxon>Magnoliopsida</taxon>
        <taxon>eudicotyledons</taxon>
        <taxon>Gunneridae</taxon>
        <taxon>Pentapetalae</taxon>
        <taxon>asterids</taxon>
        <taxon>campanulids</taxon>
        <taxon>Asterales</taxon>
        <taxon>Asteraceae</taxon>
        <taxon>Asteroideae</taxon>
        <taxon>Heliantheae alliance</taxon>
        <taxon>Millerieae</taxon>
        <taxon>Smallanthus</taxon>
    </lineage>
</organism>
<accession>A0ACB9ENZ9</accession>
<name>A0ACB9ENZ9_9ASTR</name>
<protein>
    <submittedName>
        <fullName evidence="1">Uncharacterized protein</fullName>
    </submittedName>
</protein>
<keyword evidence="2" id="KW-1185">Reference proteome</keyword>
<dbReference type="Proteomes" id="UP001056120">
    <property type="component" value="Linkage Group LG17"/>
</dbReference>
<proteinExistence type="predicted"/>
<dbReference type="EMBL" id="CM042034">
    <property type="protein sequence ID" value="KAI3760348.1"/>
    <property type="molecule type" value="Genomic_DNA"/>
</dbReference>
<sequence>MKAGGFATLCYSCGTVFEHVNYCERFHLNEPGWRECKFCEKPIHCGCVVSKYLHECLDLGGISCIKCIRARGTQALKPIQSHPNDLPNGFIPFSAAWHPVIGNRVNGGATVDKGKLTQLTEAIEKQQPTPSTSSLGHQFKQEENRLSSSELNIGISSNKDVGTTIFPNSSSLFDNGRTDLGFKSLYDTMPQPSLSYSLGNHLATTKSSVNNNSTGPMETEKVPSFKQGQRSRLSFPKPSKSGVTIRSQSNKGLIADNRVARPPAEGRGRNQLLPRYWPKITDQELLQISGDLNSNCTITPLFEKVLSASDAGRIGRLVLPKACAEAYFPAINQSEGLPIRIQDIKGKEWTFQFRFWPNNNSRMYVLEGVTPCIQNMQLQAGDTVIFSRLDPGEKLVIGCRKATVSVDSQEGETPAVNGAAGGNRTLSTKNVEHEAMANGDQKILNQEKKRARNIGLKNKRLLMHNEDAMELKVTWEEAHELLRPSPTCKPTISMIENCEFEEYDEPPVFGKKTIFTANASGSQEQWGQCDNCYKWRRLPPDVLLPPKWTCSDNVWDPDRCSCSAPDEINTKDLERVFKFGKDFKTRKLAEGKMVEEQEPSGLDALATAAVLGETIGEFGESSTGPTTRHPRHRPGCSCIVCIQPPSGKGKHKPNCFCNVCLTVKRRFKTLMLRKKKRLSDQEAEMAQKSLSALNNGTAPVSSTGVEIFDRNGNGNGNGIEMEVGESSGKAGQQLDLNCDPVKEEEVIMVDANASVVPLEWKNVLAGLVPCSLPKSSSEIEGHPPPVGAPSPSVAPPTHPAADGTLLPIDDPMEEETEDKAVEDGRS</sequence>
<gene>
    <name evidence="1" type="ORF">L1987_50742</name>
</gene>